<keyword evidence="2 4" id="KW-0560">Oxidoreductase</keyword>
<dbReference type="PANTHER" id="PTHR43846:SF1">
    <property type="entry name" value="TRNA URIDINE(34) HYDROXYLASE"/>
    <property type="match status" value="1"/>
</dbReference>
<dbReference type="Pfam" id="PF12368">
    <property type="entry name" value="Rhodanese_C"/>
    <property type="match status" value="1"/>
</dbReference>
<evidence type="ECO:0000256" key="3">
    <source>
        <dbReference type="ARBA" id="ARBA00045625"/>
    </source>
</evidence>
<dbReference type="InterPro" id="IPR022111">
    <property type="entry name" value="Rhodanese_C"/>
</dbReference>
<dbReference type="EMBL" id="LR217703">
    <property type="protein sequence ID" value="VFP79555.1"/>
    <property type="molecule type" value="Genomic_DNA"/>
</dbReference>
<evidence type="ECO:0000256" key="2">
    <source>
        <dbReference type="ARBA" id="ARBA00023002"/>
    </source>
</evidence>
<accession>A0A451D1S5</accession>
<name>A0A451D1S5_9GAMM</name>
<dbReference type="Pfam" id="PF00581">
    <property type="entry name" value="Rhodanese"/>
    <property type="match status" value="1"/>
</dbReference>
<comment type="function">
    <text evidence="3">Catalyzes oxygen-dependent 5-hydroxyuridine (ho5U) modification at position 34 in tRNAs, the first step in 5-carboxymethoxyuridine (cmo5U) biosynthesis. May be part of an alternate pathway, which is able to bypass cmo5U biogenesis in a subset of tRNAs under aerobic conditions.</text>
</comment>
<feature type="domain" description="Rhodanese" evidence="5">
    <location>
        <begin position="146"/>
        <end position="240"/>
    </location>
</feature>
<comment type="catalytic activity">
    <reaction evidence="4">
        <text>uridine(34) in tRNA + AH2 + O2 = 5-hydroxyuridine(34) in tRNA + A + H2O</text>
        <dbReference type="Rhea" id="RHEA:64224"/>
        <dbReference type="Rhea" id="RHEA-COMP:11727"/>
        <dbReference type="Rhea" id="RHEA-COMP:13381"/>
        <dbReference type="ChEBI" id="CHEBI:13193"/>
        <dbReference type="ChEBI" id="CHEBI:15377"/>
        <dbReference type="ChEBI" id="CHEBI:15379"/>
        <dbReference type="ChEBI" id="CHEBI:17499"/>
        <dbReference type="ChEBI" id="CHEBI:65315"/>
        <dbReference type="ChEBI" id="CHEBI:136877"/>
    </reaction>
</comment>
<dbReference type="GO" id="GO:0016705">
    <property type="term" value="F:oxidoreductase activity, acting on paired donors, with incorporation or reduction of molecular oxygen"/>
    <property type="evidence" value="ECO:0007669"/>
    <property type="project" value="UniProtKB-UniRule"/>
</dbReference>
<dbReference type="HAMAP" id="MF_00469">
    <property type="entry name" value="TrhO"/>
    <property type="match status" value="1"/>
</dbReference>
<reference evidence="6 7" key="1">
    <citation type="submission" date="2019-02" db="EMBL/GenBank/DDBJ databases">
        <authorList>
            <person name="Manzano-Marin A."/>
            <person name="Manzano-Marin A."/>
        </authorList>
    </citation>
    <scope>NUCLEOTIDE SEQUENCE [LARGE SCALE GENOMIC DNA]</scope>
    <source>
        <strain evidence="6 7">ErCicuneomaculata</strain>
    </source>
</reference>
<dbReference type="GO" id="GO:0006400">
    <property type="term" value="P:tRNA modification"/>
    <property type="evidence" value="ECO:0007669"/>
    <property type="project" value="UniProtKB-UniRule"/>
</dbReference>
<dbReference type="PANTHER" id="PTHR43846">
    <property type="entry name" value="UPF0176 PROTEIN YCEA"/>
    <property type="match status" value="1"/>
</dbReference>
<protein>
    <recommendedName>
        <fullName evidence="4">tRNA uridine(34) hydroxylase</fullName>
        <ecNumber evidence="4">1.14.-.-</ecNumber>
    </recommendedName>
    <alternativeName>
        <fullName evidence="4">tRNA hydroxylation protein O</fullName>
    </alternativeName>
</protein>
<evidence type="ECO:0000313" key="6">
    <source>
        <dbReference type="EMBL" id="VFP79555.1"/>
    </source>
</evidence>
<evidence type="ECO:0000256" key="1">
    <source>
        <dbReference type="ARBA" id="ARBA00022694"/>
    </source>
</evidence>
<proteinExistence type="inferred from homology"/>
<dbReference type="InterPro" id="IPR036873">
    <property type="entry name" value="Rhodanese-like_dom_sf"/>
</dbReference>
<dbReference type="SUPFAM" id="SSF52821">
    <property type="entry name" value="Rhodanese/Cell cycle control phosphatase"/>
    <property type="match status" value="1"/>
</dbReference>
<dbReference type="NCBIfam" id="NF001133">
    <property type="entry name" value="PRK00142.1-1"/>
    <property type="match status" value="1"/>
</dbReference>
<dbReference type="Proteomes" id="UP000294412">
    <property type="component" value="Chromosome"/>
</dbReference>
<dbReference type="EC" id="1.14.-.-" evidence="4"/>
<keyword evidence="1 4" id="KW-0819">tRNA processing</keyword>
<dbReference type="PROSITE" id="PS50206">
    <property type="entry name" value="RHODANESE_3"/>
    <property type="match status" value="1"/>
</dbReference>
<evidence type="ECO:0000256" key="4">
    <source>
        <dbReference type="HAMAP-Rule" id="MF_00469"/>
    </source>
</evidence>
<evidence type="ECO:0000259" key="5">
    <source>
        <dbReference type="PROSITE" id="PS50206"/>
    </source>
</evidence>
<dbReference type="Pfam" id="PF17773">
    <property type="entry name" value="UPF0176_N"/>
    <property type="match status" value="1"/>
</dbReference>
<dbReference type="InterPro" id="IPR040503">
    <property type="entry name" value="TRHO_N"/>
</dbReference>
<comment type="similarity">
    <text evidence="4">Belongs to the TrhO family.</text>
</comment>
<dbReference type="Gene3D" id="3.30.70.100">
    <property type="match status" value="1"/>
</dbReference>
<organism evidence="6 7">
    <name type="scientific">Candidatus Erwinia haradaeae</name>
    <dbReference type="NCBI Taxonomy" id="1922217"/>
    <lineage>
        <taxon>Bacteria</taxon>
        <taxon>Pseudomonadati</taxon>
        <taxon>Pseudomonadota</taxon>
        <taxon>Gammaproteobacteria</taxon>
        <taxon>Enterobacterales</taxon>
        <taxon>Erwiniaceae</taxon>
        <taxon>Erwinia</taxon>
    </lineage>
</organism>
<dbReference type="Gene3D" id="3.40.250.10">
    <property type="entry name" value="Rhodanese-like domain"/>
    <property type="match status" value="1"/>
</dbReference>
<evidence type="ECO:0000313" key="7">
    <source>
        <dbReference type="Proteomes" id="UP000294412"/>
    </source>
</evidence>
<dbReference type="SMART" id="SM00450">
    <property type="entry name" value="RHOD"/>
    <property type="match status" value="1"/>
</dbReference>
<gene>
    <name evidence="6" type="primary">yceA</name>
    <name evidence="4" type="synonym">trhO</name>
    <name evidence="6" type="ORF">ERCICUMA2628_106</name>
</gene>
<dbReference type="InterPro" id="IPR001763">
    <property type="entry name" value="Rhodanese-like_dom"/>
</dbReference>
<dbReference type="InterPro" id="IPR020936">
    <property type="entry name" value="TrhO"/>
</dbReference>
<dbReference type="AlphaFoldDB" id="A0A451D1S5"/>
<sequence>MSVLYNIISNKKLKTALVEKSEDRLTISFYKYFTLHDPFSFRDALYLELKKLRVFGRIYIAKEGINAQLSVPCILYKKMKAMIYTFHSSFSNLEMNIALDNNRQSFWVLRVKVREKILADGITETSFNANDVGVYIDANTTNNFQNHVRTVFVDMRNDYEYAIGHFHKALAVPGNTFRYQLLKIVETLREYKNYNIVLYCTGGIRCEKASAWIRHHGYKNVYQVKGGIINYVHQARTKGLPIYFIGKNFVFDQRMYEVVSKDVIGRCYQCGKLHDNYINCCNDRCHKLFIQCDLCAEKFHSFCSIACMRI</sequence>